<accession>A0AAD5I7K2</accession>
<keyword evidence="2" id="KW-1185">Reference proteome</keyword>
<dbReference type="AlphaFoldDB" id="A0AAD5I7K2"/>
<name>A0AAD5I7K2_ACENE</name>
<reference evidence="1" key="1">
    <citation type="journal article" date="2022" name="Plant J.">
        <title>Strategies of tolerance reflected in two North American maple genomes.</title>
        <authorList>
            <person name="McEvoy S.L."/>
            <person name="Sezen U.U."/>
            <person name="Trouern-Trend A."/>
            <person name="McMahon S.M."/>
            <person name="Schaberg P.G."/>
            <person name="Yang J."/>
            <person name="Wegrzyn J.L."/>
            <person name="Swenson N.G."/>
        </authorList>
    </citation>
    <scope>NUCLEOTIDE SEQUENCE</scope>
    <source>
        <strain evidence="1">91603</strain>
    </source>
</reference>
<evidence type="ECO:0000313" key="2">
    <source>
        <dbReference type="Proteomes" id="UP001064489"/>
    </source>
</evidence>
<sequence>MMMEVDVVTDDCTVMKTKMVEMKAAKQLCRRKIPATINYRRGLDTTPFEVRFAIAATCPIALLIFVKECSPSPVAGDYHQNAIVALIPLDAV</sequence>
<dbReference type="Proteomes" id="UP001064489">
    <property type="component" value="Chromosome 11"/>
</dbReference>
<evidence type="ECO:0000313" key="1">
    <source>
        <dbReference type="EMBL" id="KAI9153974.1"/>
    </source>
</evidence>
<comment type="caution">
    <text evidence="1">The sequence shown here is derived from an EMBL/GenBank/DDBJ whole genome shotgun (WGS) entry which is preliminary data.</text>
</comment>
<proteinExistence type="predicted"/>
<reference evidence="1" key="2">
    <citation type="submission" date="2023-02" db="EMBL/GenBank/DDBJ databases">
        <authorList>
            <person name="Swenson N.G."/>
            <person name="Wegrzyn J.L."/>
            <person name="Mcevoy S.L."/>
        </authorList>
    </citation>
    <scope>NUCLEOTIDE SEQUENCE</scope>
    <source>
        <strain evidence="1">91603</strain>
        <tissue evidence="1">Leaf</tissue>
    </source>
</reference>
<dbReference type="EMBL" id="JAJSOW010000108">
    <property type="protein sequence ID" value="KAI9153974.1"/>
    <property type="molecule type" value="Genomic_DNA"/>
</dbReference>
<organism evidence="1 2">
    <name type="scientific">Acer negundo</name>
    <name type="common">Box elder</name>
    <dbReference type="NCBI Taxonomy" id="4023"/>
    <lineage>
        <taxon>Eukaryota</taxon>
        <taxon>Viridiplantae</taxon>
        <taxon>Streptophyta</taxon>
        <taxon>Embryophyta</taxon>
        <taxon>Tracheophyta</taxon>
        <taxon>Spermatophyta</taxon>
        <taxon>Magnoliopsida</taxon>
        <taxon>eudicotyledons</taxon>
        <taxon>Gunneridae</taxon>
        <taxon>Pentapetalae</taxon>
        <taxon>rosids</taxon>
        <taxon>malvids</taxon>
        <taxon>Sapindales</taxon>
        <taxon>Sapindaceae</taxon>
        <taxon>Hippocastanoideae</taxon>
        <taxon>Acereae</taxon>
        <taxon>Acer</taxon>
    </lineage>
</organism>
<protein>
    <submittedName>
        <fullName evidence="1">Uncharacterized protein</fullName>
    </submittedName>
</protein>
<gene>
    <name evidence="1" type="ORF">LWI28_019235</name>
</gene>